<dbReference type="RefSeq" id="WP_336405320.1">
    <property type="nucleotide sequence ID" value="NZ_JBAPLU010000018.1"/>
</dbReference>
<sequence>MADGVKDRVRVVLPRAAVGCPRCEREELRLMRSRDVRSGLSRVNPFWDAHEKVYERCRVCGFRRAVSGTAAREATAEPATGPRPVLTALGWTAVVLMVVLIAVLTTVLAGMLLVVSVWLTVAVPLVVLLLVVGVVAVARRG</sequence>
<keyword evidence="1" id="KW-1133">Transmembrane helix</keyword>
<reference evidence="2 3" key="1">
    <citation type="submission" date="2024-03" db="EMBL/GenBank/DDBJ databases">
        <title>Draft genome sequence of Klenkia sp. LSe6-5.</title>
        <authorList>
            <person name="Duangmal K."/>
            <person name="Chantavorakit T."/>
        </authorList>
    </citation>
    <scope>NUCLEOTIDE SEQUENCE [LARGE SCALE GENOMIC DNA]</scope>
    <source>
        <strain evidence="2 3">LSe6-5</strain>
    </source>
</reference>
<keyword evidence="1" id="KW-0472">Membrane</keyword>
<feature type="transmembrane region" description="Helical" evidence="1">
    <location>
        <begin position="117"/>
        <end position="138"/>
    </location>
</feature>
<keyword evidence="1" id="KW-0812">Transmembrane</keyword>
<evidence type="ECO:0000313" key="2">
    <source>
        <dbReference type="EMBL" id="MEI4273197.1"/>
    </source>
</evidence>
<feature type="transmembrane region" description="Helical" evidence="1">
    <location>
        <begin position="88"/>
        <end position="111"/>
    </location>
</feature>
<evidence type="ECO:0000313" key="3">
    <source>
        <dbReference type="Proteomes" id="UP001361570"/>
    </source>
</evidence>
<dbReference type="Proteomes" id="UP001361570">
    <property type="component" value="Unassembled WGS sequence"/>
</dbReference>
<comment type="caution">
    <text evidence="2">The sequence shown here is derived from an EMBL/GenBank/DDBJ whole genome shotgun (WGS) entry which is preliminary data.</text>
</comment>
<gene>
    <name evidence="2" type="ORF">TEK04_15835</name>
</gene>
<evidence type="ECO:0000256" key="1">
    <source>
        <dbReference type="SAM" id="Phobius"/>
    </source>
</evidence>
<organism evidence="2 3">
    <name type="scientific">Klenkia sesuvii</name>
    <dbReference type="NCBI Taxonomy" id="3103137"/>
    <lineage>
        <taxon>Bacteria</taxon>
        <taxon>Bacillati</taxon>
        <taxon>Actinomycetota</taxon>
        <taxon>Actinomycetes</taxon>
        <taxon>Geodermatophilales</taxon>
        <taxon>Geodermatophilaceae</taxon>
        <taxon>Klenkia</taxon>
    </lineage>
</organism>
<name>A0ABU8DYV9_9ACTN</name>
<keyword evidence="3" id="KW-1185">Reference proteome</keyword>
<protein>
    <submittedName>
        <fullName evidence="2">Uncharacterized protein</fullName>
    </submittedName>
</protein>
<dbReference type="EMBL" id="JBAPLU010000018">
    <property type="protein sequence ID" value="MEI4273197.1"/>
    <property type="molecule type" value="Genomic_DNA"/>
</dbReference>
<proteinExistence type="predicted"/>
<accession>A0ABU8DYV9</accession>